<dbReference type="GO" id="GO:0015629">
    <property type="term" value="C:actin cytoskeleton"/>
    <property type="evidence" value="ECO:0000318"/>
    <property type="project" value="GO_Central"/>
</dbReference>
<reference evidence="2" key="1">
    <citation type="journal article" date="2008" name="Nat. Genet.">
        <title>The Pristionchus pacificus genome provides a unique perspective on nematode lifestyle and parasitism.</title>
        <authorList>
            <person name="Dieterich C."/>
            <person name="Clifton S.W."/>
            <person name="Schuster L.N."/>
            <person name="Chinwalla A."/>
            <person name="Delehaunty K."/>
            <person name="Dinkelacker I."/>
            <person name="Fulton L."/>
            <person name="Fulton R."/>
            <person name="Godfrey J."/>
            <person name="Minx P."/>
            <person name="Mitreva M."/>
            <person name="Roeseler W."/>
            <person name="Tian H."/>
            <person name="Witte H."/>
            <person name="Yang S.P."/>
            <person name="Wilson R.K."/>
            <person name="Sommer R.J."/>
        </authorList>
    </citation>
    <scope>NUCLEOTIDE SEQUENCE [LARGE SCALE GENOMIC DNA]</scope>
    <source>
        <strain evidence="2">PS312</strain>
    </source>
</reference>
<dbReference type="PANTHER" id="PTHR33351">
    <property type="entry name" value="HISACTOPHILIN-1-RELATED"/>
    <property type="match status" value="1"/>
</dbReference>
<dbReference type="InterPro" id="IPR052883">
    <property type="entry name" value="Hisactophilin"/>
</dbReference>
<dbReference type="InterPro" id="IPR008999">
    <property type="entry name" value="Actin-crosslinking"/>
</dbReference>
<keyword evidence="2" id="KW-1185">Reference proteome</keyword>
<evidence type="ECO:0000313" key="1">
    <source>
        <dbReference type="EnsemblMetazoa" id="PPA30177.1"/>
    </source>
</evidence>
<sequence length="717" mass="81556">MSQPSNRMIIICLIMILALPTGAKLTAQYMEGQHYLKSGLGTYLRSRRNSSKDDNQVEASFSRDVCARWYIQRHLEFVALVPYRSPEMFLTPNEEDLTVGLNRTMYMWFPSQDKATFSLKPLSPLRLYVYAGNDTVSLYYRKAGAMFTLESWNGRYCIKSSNNTYLRASKGILKSHEYFVSVSPQCKECEHWTIEDHQGEVALRGNCTGKYLRCDGQFPKLVDFTSAQLWEPMKYPDGAWTFENQWHYLTIDNTGRVICQGTHYNKRYEMLMLERLAGIPFLMALMAGFLLMAGLPSGVDKAPLAIRRVSSRTILQFRDYSCIVTSLLSLMIIAQILAYSIKWCRRERLRRLLNAPLPTIPRGDESAELILNSERNENTTVNHNEDVQNDRNSETADRPADVVEGQYFLKSHHGTYLRVRNDASNDGTEVELSGNRDDCARWNIQKYRRIYAVIIPYCSRGKFLYATGGGNLTLNRTHEMWLPGKASEMISHFNVSVSKKMEEFDNSWAFLGFSYGFLTADGNGSVYASVQRPVTSALFELEPWTDGDDLPLPPLVSRLSAEAAGKHCVRTGHGTYLRAWKGLNDEDVGWQIGVSPECNECEQWMIEDHEGTVALREYCTNQYLHEDRRGLRKVDLAESSGGEGGSWIPHKNRDGSWSFESDDGQRWLAVHESGNVIISKDQYSKNSPNIALFHLEDWPATTTTIRHSVTANSGKGE</sequence>
<dbReference type="EnsemblMetazoa" id="PPA30177.1">
    <property type="protein sequence ID" value="PPA30177.1"/>
    <property type="gene ID" value="WBGene00203045"/>
</dbReference>
<proteinExistence type="predicted"/>
<dbReference type="Proteomes" id="UP000005239">
    <property type="component" value="Unassembled WGS sequence"/>
</dbReference>
<name>A0A2A6C8U3_PRIPA</name>
<gene>
    <name evidence="1" type="primary">WBGene00203045</name>
</gene>
<dbReference type="Gene3D" id="2.80.10.50">
    <property type="match status" value="3"/>
</dbReference>
<protein>
    <submittedName>
        <fullName evidence="1">Uncharacterized protein</fullName>
    </submittedName>
</protein>
<reference evidence="1" key="2">
    <citation type="submission" date="2022-06" db="UniProtKB">
        <authorList>
            <consortium name="EnsemblMetazoa"/>
        </authorList>
    </citation>
    <scope>IDENTIFICATION</scope>
    <source>
        <strain evidence="1">PS312</strain>
    </source>
</reference>
<accession>A0A8R1YLD7</accession>
<dbReference type="SUPFAM" id="SSF50405">
    <property type="entry name" value="Actin-crosslinking proteins"/>
    <property type="match status" value="3"/>
</dbReference>
<dbReference type="GO" id="GO:0030041">
    <property type="term" value="P:actin filament polymerization"/>
    <property type="evidence" value="ECO:0000318"/>
    <property type="project" value="GO_Central"/>
</dbReference>
<dbReference type="GO" id="GO:0051015">
    <property type="term" value="F:actin filament binding"/>
    <property type="evidence" value="ECO:0000318"/>
    <property type="project" value="GO_Central"/>
</dbReference>
<evidence type="ECO:0000313" key="2">
    <source>
        <dbReference type="Proteomes" id="UP000005239"/>
    </source>
</evidence>
<accession>A0A2A6C8U3</accession>
<dbReference type="AlphaFoldDB" id="A0A2A6C8U3"/>
<organism evidence="1 2">
    <name type="scientific">Pristionchus pacificus</name>
    <name type="common">Parasitic nematode worm</name>
    <dbReference type="NCBI Taxonomy" id="54126"/>
    <lineage>
        <taxon>Eukaryota</taxon>
        <taxon>Metazoa</taxon>
        <taxon>Ecdysozoa</taxon>
        <taxon>Nematoda</taxon>
        <taxon>Chromadorea</taxon>
        <taxon>Rhabditida</taxon>
        <taxon>Rhabditina</taxon>
        <taxon>Diplogasteromorpha</taxon>
        <taxon>Diplogasteroidea</taxon>
        <taxon>Neodiplogasteridae</taxon>
        <taxon>Pristionchus</taxon>
    </lineage>
</organism>
<dbReference type="PANTHER" id="PTHR33351:SF1">
    <property type="entry name" value="IG-LIKE DOMAIN-CONTAINING PROTEIN-RELATED"/>
    <property type="match status" value="1"/>
</dbReference>